<dbReference type="InterPro" id="IPR011991">
    <property type="entry name" value="ArsR-like_HTH"/>
</dbReference>
<evidence type="ECO:0000256" key="4">
    <source>
        <dbReference type="SAM" id="MobiDB-lite"/>
    </source>
</evidence>
<dbReference type="eggNOG" id="COG0640">
    <property type="taxonomic scope" value="Bacteria"/>
</dbReference>
<dbReference type="Proteomes" id="UP000008363">
    <property type="component" value="Unassembled WGS sequence"/>
</dbReference>
<keyword evidence="2" id="KW-0238">DNA-binding</keyword>
<evidence type="ECO:0000313" key="6">
    <source>
        <dbReference type="EMBL" id="GAB91736.1"/>
    </source>
</evidence>
<feature type="region of interest" description="Disordered" evidence="4">
    <location>
        <begin position="123"/>
        <end position="147"/>
    </location>
</feature>
<evidence type="ECO:0000313" key="7">
    <source>
        <dbReference type="Proteomes" id="UP000008363"/>
    </source>
</evidence>
<keyword evidence="3" id="KW-0804">Transcription</keyword>
<dbReference type="Pfam" id="PF01022">
    <property type="entry name" value="HTH_5"/>
    <property type="match status" value="1"/>
</dbReference>
<dbReference type="GO" id="GO:0003700">
    <property type="term" value="F:DNA-binding transcription factor activity"/>
    <property type="evidence" value="ECO:0007669"/>
    <property type="project" value="InterPro"/>
</dbReference>
<dbReference type="SMART" id="SM00418">
    <property type="entry name" value="HTH_ARSR"/>
    <property type="match status" value="1"/>
</dbReference>
<evidence type="ECO:0000259" key="5">
    <source>
        <dbReference type="PROSITE" id="PS50987"/>
    </source>
</evidence>
<dbReference type="GO" id="GO:0003677">
    <property type="term" value="F:DNA binding"/>
    <property type="evidence" value="ECO:0007669"/>
    <property type="project" value="UniProtKB-KW"/>
</dbReference>
<organism evidence="6 7">
    <name type="scientific">Gordonia rhizosphera NBRC 16068</name>
    <dbReference type="NCBI Taxonomy" id="1108045"/>
    <lineage>
        <taxon>Bacteria</taxon>
        <taxon>Bacillati</taxon>
        <taxon>Actinomycetota</taxon>
        <taxon>Actinomycetes</taxon>
        <taxon>Mycobacteriales</taxon>
        <taxon>Gordoniaceae</taxon>
        <taxon>Gordonia</taxon>
    </lineage>
</organism>
<keyword evidence="7" id="KW-1185">Reference proteome</keyword>
<dbReference type="InterPro" id="IPR036388">
    <property type="entry name" value="WH-like_DNA-bd_sf"/>
</dbReference>
<dbReference type="PROSITE" id="PS50987">
    <property type="entry name" value="HTH_ARSR_2"/>
    <property type="match status" value="1"/>
</dbReference>
<dbReference type="PRINTS" id="PR00778">
    <property type="entry name" value="HTHARSR"/>
</dbReference>
<dbReference type="CDD" id="cd00090">
    <property type="entry name" value="HTH_ARSR"/>
    <property type="match status" value="1"/>
</dbReference>
<gene>
    <name evidence="6" type="ORF">GORHZ_143_00030</name>
</gene>
<comment type="caution">
    <text evidence="6">The sequence shown here is derived from an EMBL/GenBank/DDBJ whole genome shotgun (WGS) entry which is preliminary data.</text>
</comment>
<keyword evidence="1" id="KW-0805">Transcription regulation</keyword>
<feature type="domain" description="HTH arsR-type" evidence="5">
    <location>
        <begin position="7"/>
        <end position="101"/>
    </location>
</feature>
<proteinExistence type="predicted"/>
<evidence type="ECO:0000256" key="2">
    <source>
        <dbReference type="ARBA" id="ARBA00023125"/>
    </source>
</evidence>
<protein>
    <submittedName>
        <fullName evidence="6">Putative ArsR family transcriptional regulator</fullName>
    </submittedName>
</protein>
<dbReference type="InterPro" id="IPR051011">
    <property type="entry name" value="Metal_resp_trans_reg"/>
</dbReference>
<dbReference type="SUPFAM" id="SSF46785">
    <property type="entry name" value="Winged helix' DNA-binding domain"/>
    <property type="match status" value="1"/>
</dbReference>
<evidence type="ECO:0000256" key="3">
    <source>
        <dbReference type="ARBA" id="ARBA00023163"/>
    </source>
</evidence>
<dbReference type="InterPro" id="IPR001845">
    <property type="entry name" value="HTH_ArsR_DNA-bd_dom"/>
</dbReference>
<reference evidence="6 7" key="1">
    <citation type="submission" date="2012-08" db="EMBL/GenBank/DDBJ databases">
        <title>Whole genome shotgun sequence of Gordonia rhizosphera NBRC 16068.</title>
        <authorList>
            <person name="Takarada H."/>
            <person name="Isaki S."/>
            <person name="Hosoyama A."/>
            <person name="Tsuchikane K."/>
            <person name="Katsumata H."/>
            <person name="Baba S."/>
            <person name="Ohji S."/>
            <person name="Yamazaki S."/>
            <person name="Fujita N."/>
        </authorList>
    </citation>
    <scope>NUCLEOTIDE SEQUENCE [LARGE SCALE GENOMIC DNA]</scope>
    <source>
        <strain evidence="6 7">NBRC 16068</strain>
    </source>
</reference>
<dbReference type="Gene3D" id="1.10.10.10">
    <property type="entry name" value="Winged helix-like DNA-binding domain superfamily/Winged helix DNA-binding domain"/>
    <property type="match status" value="1"/>
</dbReference>
<dbReference type="PANTHER" id="PTHR43132">
    <property type="entry name" value="ARSENICAL RESISTANCE OPERON REPRESSOR ARSR-RELATED"/>
    <property type="match status" value="1"/>
</dbReference>
<sequence length="147" mass="15461">MTMSRADVKEMYALHARLCKAIADPKRLLILDALRDGERSVGDIAEELGLSQSNTSQHLAILRERSVVKTSRAGNTIYYSLNTHKVIDAVDLLREFMADLAAAEDGQVTDAAAEDGQVADGVAGDGQVTDASAGDGQVTDASAITAG</sequence>
<dbReference type="STRING" id="1108045.GORHZ_143_00030"/>
<evidence type="ECO:0000256" key="1">
    <source>
        <dbReference type="ARBA" id="ARBA00023015"/>
    </source>
</evidence>
<dbReference type="RefSeq" id="WP_006335524.1">
    <property type="nucleotide sequence ID" value="NZ_BAHC01000143.1"/>
</dbReference>
<dbReference type="PANTHER" id="PTHR43132:SF2">
    <property type="entry name" value="ARSENICAL RESISTANCE OPERON REPRESSOR ARSR-RELATED"/>
    <property type="match status" value="1"/>
</dbReference>
<accession>K6WDD1</accession>
<dbReference type="InterPro" id="IPR036390">
    <property type="entry name" value="WH_DNA-bd_sf"/>
</dbReference>
<dbReference type="NCBIfam" id="NF033788">
    <property type="entry name" value="HTH_metalloreg"/>
    <property type="match status" value="1"/>
</dbReference>
<dbReference type="EMBL" id="BAHC01000143">
    <property type="protein sequence ID" value="GAB91736.1"/>
    <property type="molecule type" value="Genomic_DNA"/>
</dbReference>
<name>K6WDD1_9ACTN</name>
<dbReference type="AlphaFoldDB" id="K6WDD1"/>